<proteinExistence type="inferred from homology"/>
<comment type="similarity">
    <text evidence="1">Belongs to the UPF0045 family.</text>
</comment>
<dbReference type="Proteomes" id="UP000547209">
    <property type="component" value="Unassembled WGS sequence"/>
</dbReference>
<dbReference type="InterPro" id="IPR029756">
    <property type="entry name" value="MTH1187/YkoF-like"/>
</dbReference>
<gene>
    <name evidence="3" type="ORF">H7C19_33085</name>
</gene>
<dbReference type="Pfam" id="PF01910">
    <property type="entry name" value="Thiamine_BP"/>
    <property type="match status" value="1"/>
</dbReference>
<dbReference type="RefSeq" id="WP_185673356.1">
    <property type="nucleotide sequence ID" value="NZ_JACJVP010000077.1"/>
</dbReference>
<organism evidence="3 4">
    <name type="scientific">Cohnella nanjingensis</name>
    <dbReference type="NCBI Taxonomy" id="1387779"/>
    <lineage>
        <taxon>Bacteria</taxon>
        <taxon>Bacillati</taxon>
        <taxon>Bacillota</taxon>
        <taxon>Bacilli</taxon>
        <taxon>Bacillales</taxon>
        <taxon>Paenibacillaceae</taxon>
        <taxon>Cohnella</taxon>
    </lineage>
</organism>
<dbReference type="InterPro" id="IPR002767">
    <property type="entry name" value="Thiamine_BP"/>
</dbReference>
<dbReference type="PANTHER" id="PTHR33777:SF1">
    <property type="entry name" value="UPF0045 PROTEIN ECM15"/>
    <property type="match status" value="1"/>
</dbReference>
<protein>
    <submittedName>
        <fullName evidence="3">Thiamine-binding protein</fullName>
    </submittedName>
</protein>
<dbReference type="Gene3D" id="3.30.70.930">
    <property type="match status" value="1"/>
</dbReference>
<dbReference type="SUPFAM" id="SSF89957">
    <property type="entry name" value="MTH1187/YkoF-like"/>
    <property type="match status" value="1"/>
</dbReference>
<name>A0A7X0VJ11_9BACL</name>
<keyword evidence="4" id="KW-1185">Reference proteome</keyword>
<evidence type="ECO:0000256" key="1">
    <source>
        <dbReference type="ARBA" id="ARBA00010272"/>
    </source>
</evidence>
<feature type="domain" description="Thiamine-binding protein" evidence="2">
    <location>
        <begin position="7"/>
        <end position="94"/>
    </location>
</feature>
<comment type="caution">
    <text evidence="3">The sequence shown here is derived from an EMBL/GenBank/DDBJ whole genome shotgun (WGS) entry which is preliminary data.</text>
</comment>
<dbReference type="InterPro" id="IPR051614">
    <property type="entry name" value="UPF0045_domain"/>
</dbReference>
<accession>A0A7X0VJ11</accession>
<evidence type="ECO:0000313" key="4">
    <source>
        <dbReference type="Proteomes" id="UP000547209"/>
    </source>
</evidence>
<evidence type="ECO:0000259" key="2">
    <source>
        <dbReference type="Pfam" id="PF01910"/>
    </source>
</evidence>
<sequence length="101" mass="11004">MAQALLSVQILPKPAQPGDDTHLYVDRAIEIIKSSGVSYRVGPLETTMEGDFDQLLDILKQMNLAMFELGSPSVLSQVKLLVDGGDNASMARLLQKYPDGK</sequence>
<dbReference type="EMBL" id="JACJVP010000077">
    <property type="protein sequence ID" value="MBB6675506.1"/>
    <property type="molecule type" value="Genomic_DNA"/>
</dbReference>
<dbReference type="GO" id="GO:0005829">
    <property type="term" value="C:cytosol"/>
    <property type="evidence" value="ECO:0007669"/>
    <property type="project" value="TreeGrafter"/>
</dbReference>
<dbReference type="AlphaFoldDB" id="A0A7X0VJ11"/>
<dbReference type="PANTHER" id="PTHR33777">
    <property type="entry name" value="UPF0045 PROTEIN ECM15"/>
    <property type="match status" value="1"/>
</dbReference>
<reference evidence="3 4" key="1">
    <citation type="submission" date="2020-08" db="EMBL/GenBank/DDBJ databases">
        <title>Cohnella phylogeny.</title>
        <authorList>
            <person name="Dunlap C."/>
        </authorList>
    </citation>
    <scope>NUCLEOTIDE SEQUENCE [LARGE SCALE GENOMIC DNA]</scope>
    <source>
        <strain evidence="3 4">DSM 28246</strain>
    </source>
</reference>
<evidence type="ECO:0000313" key="3">
    <source>
        <dbReference type="EMBL" id="MBB6675506.1"/>
    </source>
</evidence>